<name>A0A168MT87_9BACL</name>
<gene>
    <name evidence="1" type="ORF">PBAT_13855</name>
</gene>
<evidence type="ECO:0000313" key="1">
    <source>
        <dbReference type="EMBL" id="OAB45027.1"/>
    </source>
</evidence>
<comment type="caution">
    <text evidence="1">The sequence shown here is derived from an EMBL/GenBank/DDBJ whole genome shotgun (WGS) entry which is preliminary data.</text>
</comment>
<protein>
    <submittedName>
        <fullName evidence="1">Uncharacterized protein</fullName>
    </submittedName>
</protein>
<dbReference type="AlphaFoldDB" id="A0A168MT87"/>
<dbReference type="Proteomes" id="UP000077355">
    <property type="component" value="Unassembled WGS sequence"/>
</dbReference>
<keyword evidence="2" id="KW-1185">Reference proteome</keyword>
<sequence length="114" mass="14004">MLLWMHRSSERDVEHFTHPFFSKFCESRMAKCYHHVYKVVKLFLKYKKVYVSLDTLFLIFPLKRTVFELDGITVFTWKSLFIPIANETEDIRLCMYFSLRFRYDIKTLKRNIDM</sequence>
<organism evidence="1 2">
    <name type="scientific">Paenibacillus antarcticus</name>
    <dbReference type="NCBI Taxonomy" id="253703"/>
    <lineage>
        <taxon>Bacteria</taxon>
        <taxon>Bacillati</taxon>
        <taxon>Bacillota</taxon>
        <taxon>Bacilli</taxon>
        <taxon>Bacillales</taxon>
        <taxon>Paenibacillaceae</taxon>
        <taxon>Paenibacillus</taxon>
    </lineage>
</organism>
<proteinExistence type="predicted"/>
<dbReference type="EMBL" id="LVJI01000018">
    <property type="protein sequence ID" value="OAB45027.1"/>
    <property type="molecule type" value="Genomic_DNA"/>
</dbReference>
<accession>A0A168MT87</accession>
<evidence type="ECO:0000313" key="2">
    <source>
        <dbReference type="Proteomes" id="UP000077355"/>
    </source>
</evidence>
<reference evidence="1 2" key="1">
    <citation type="submission" date="2016-03" db="EMBL/GenBank/DDBJ databases">
        <title>Draft genome sequence of Paenibacillus antarcticus CECT 5836.</title>
        <authorList>
            <person name="Shin S.-K."/>
            <person name="Yi H."/>
        </authorList>
    </citation>
    <scope>NUCLEOTIDE SEQUENCE [LARGE SCALE GENOMIC DNA]</scope>
    <source>
        <strain evidence="1 2">CECT 5836</strain>
    </source>
</reference>